<organism evidence="8 9">
    <name type="scientific">Litoreibacter ascidiaceicola</name>
    <dbReference type="NCBI Taxonomy" id="1486859"/>
    <lineage>
        <taxon>Bacteria</taxon>
        <taxon>Pseudomonadati</taxon>
        <taxon>Pseudomonadota</taxon>
        <taxon>Alphaproteobacteria</taxon>
        <taxon>Rhodobacterales</taxon>
        <taxon>Roseobacteraceae</taxon>
        <taxon>Litoreibacter</taxon>
    </lineage>
</organism>
<dbReference type="Gene3D" id="3.40.50.11820">
    <property type="match status" value="1"/>
</dbReference>
<proteinExistence type="inferred from homology"/>
<feature type="region of interest" description="Disordered" evidence="7">
    <location>
        <begin position="79"/>
        <end position="104"/>
    </location>
</feature>
<dbReference type="EMBL" id="FQUV01000010">
    <property type="protein sequence ID" value="SHF72240.1"/>
    <property type="molecule type" value="Genomic_DNA"/>
</dbReference>
<evidence type="ECO:0000313" key="9">
    <source>
        <dbReference type="Proteomes" id="UP000184144"/>
    </source>
</evidence>
<comment type="similarity">
    <text evidence="2">Belongs to the CDP-glycerol glycerophosphotransferase family.</text>
</comment>
<evidence type="ECO:0000256" key="7">
    <source>
        <dbReference type="SAM" id="MobiDB-lite"/>
    </source>
</evidence>
<dbReference type="InterPro" id="IPR051612">
    <property type="entry name" value="Teichoic_Acid_Biosynth"/>
</dbReference>
<dbReference type="Pfam" id="PF13692">
    <property type="entry name" value="Glyco_trans_1_4"/>
    <property type="match status" value="1"/>
</dbReference>
<sequence length="1256" mass="143088">MFNSKETRAAIAWLSDSGLFDEDWYMSTYPDAAKSGLSGAEHYVQIGAMLRRKPNADFDPEAYLAQRPQLEASGQNPYLHFVSQGVNPPPESASKGTVSTGKAQPSDVVVDEAFYLLNNPDVAAAGVNPTRHFNSYGHEEMRNPRADFDLWWYSQNYLLGTPDEAVNPLKHYNEIGRAKGYLPRPPLPVAFNTAHSKPLSDQPRRICLFAAYDGQGIVDDYVLDYLRDLSQHADIYYLADCPIDKTQMAKLDGLVKGAWAQRHGAYDFGSYSMLARDLVGWDVIETYDEMILANDSCYLVHPLAETFREMASRPCAWWGLQATKGLISTAHQNKIPTEVLVPMTDIKKTYLAAFETDVLYDFLVGSYFLAFRKSVINDQDFRRILDNVTVEQNKLRIIRKYEIGITRFLIGKGYEFDTLVGSVSKQQPIFTQRAFDLIDDGFPLLKRYFLAENHYKMPGLAQWKSRVLQANPAADVDSFERNLLRVSNASKLYRNFRIGQNKELSKTPRTHTEMEAEDLETPKYDHWWAFPVCCHSHLFSDNNRAVFEQVKNDPNVKKIILTRNVHVEVEGVNTVVVPLQSYEGQTYLLRARQVFLRHGVRANVGYPLSSDLHNFHNLWHGIPLKRIGYTSLDQTRNLDDMVAENKRLKSVIAASKVDRLAMAAAYWPLTYHDIWVTGLPRHDFILAPESQLPSDFKSRTDFLNTRLKGKKFVLFAPTFRADQENGYYSFSEDEVRELADWLTKNDMIMGIREHMADKTRLYSSQLQGECFMDASERLFPDIELLYRKADLLLTDYSSCFIDFMLTGRPMISFAFDQDSYTNTERGLFYEQEMVFPGPICTDFSQLMRAFRKSIQPVTESERQSYVWKTRFFHTFHDDQNSERLVSKVKATYEGSDHMLMDQDVRPVKKGRRITFVYSPNNNITNRYRIYNLMEHLCDAGWACQAVNSKSLKPEILEKSGILFICRIPLADELIDICESFKLGGGKIIFDLDDLIHDIKAFSQSEYFRKRPEFSSDFTVLSEQTRQMIETVDAVTVTTPALMRTIKPFNKPVTVIPNSISTALSRKYHSIPERNSDKIRICYLSGTATHSEDFAQCRDALIAMLQKHPQAELHVVGKMGIDEANVEEPEFQFIRHHLMSYEAMQEFLSGMDINLAPLSPSVFNDAKSELKIFEAALHGVATIASPTESYAAAIDNGQNGFLASTPADWEAALDRLITSAQDRNRIGRAAFNEIAPRFSAAGAAKTLLDVLNGLLKP</sequence>
<dbReference type="GO" id="GO:0047355">
    <property type="term" value="F:CDP-glycerol glycerophosphotransferase activity"/>
    <property type="evidence" value="ECO:0007669"/>
    <property type="project" value="InterPro"/>
</dbReference>
<dbReference type="Gene3D" id="3.40.50.12580">
    <property type="match status" value="1"/>
</dbReference>
<evidence type="ECO:0000256" key="5">
    <source>
        <dbReference type="ARBA" id="ARBA00022944"/>
    </source>
</evidence>
<keyword evidence="6" id="KW-0472">Membrane</keyword>
<dbReference type="Pfam" id="PF05045">
    <property type="entry name" value="RgpF"/>
    <property type="match status" value="1"/>
</dbReference>
<accession>A0A1M5DZ68</accession>
<feature type="compositionally biased region" description="Polar residues" evidence="7">
    <location>
        <begin position="94"/>
        <end position="103"/>
    </location>
</feature>
<keyword evidence="5" id="KW-0777">Teichoic acid biosynthesis</keyword>
<dbReference type="InterPro" id="IPR007554">
    <property type="entry name" value="Glycerophosphate_synth"/>
</dbReference>
<dbReference type="PANTHER" id="PTHR37316">
    <property type="entry name" value="TEICHOIC ACID GLYCEROL-PHOSPHATE PRIMASE"/>
    <property type="match status" value="1"/>
</dbReference>
<dbReference type="SUPFAM" id="SSF53756">
    <property type="entry name" value="UDP-Glycosyltransferase/glycogen phosphorylase"/>
    <property type="match status" value="2"/>
</dbReference>
<evidence type="ECO:0000256" key="3">
    <source>
        <dbReference type="ARBA" id="ARBA00022475"/>
    </source>
</evidence>
<evidence type="ECO:0000313" key="8">
    <source>
        <dbReference type="EMBL" id="SHF72240.1"/>
    </source>
</evidence>
<comment type="subcellular location">
    <subcellularLocation>
        <location evidence="1">Cell membrane</location>
        <topology evidence="1">Peripheral membrane protein</topology>
    </subcellularLocation>
</comment>
<keyword evidence="3" id="KW-1003">Cell membrane</keyword>
<dbReference type="GO" id="GO:0019350">
    <property type="term" value="P:teichoic acid biosynthetic process"/>
    <property type="evidence" value="ECO:0007669"/>
    <property type="project" value="UniProtKB-KW"/>
</dbReference>
<dbReference type="STRING" id="1486859.SAMN05444273_11084"/>
<dbReference type="PANTHER" id="PTHR37316:SF3">
    <property type="entry name" value="TEICHOIC ACID GLYCEROL-PHOSPHATE TRANSFERASE"/>
    <property type="match status" value="1"/>
</dbReference>
<dbReference type="OrthoDB" id="7210452at2"/>
<dbReference type="InterPro" id="IPR007739">
    <property type="entry name" value="RgpF"/>
</dbReference>
<dbReference type="Proteomes" id="UP000184144">
    <property type="component" value="Unassembled WGS sequence"/>
</dbReference>
<dbReference type="GO" id="GO:0005886">
    <property type="term" value="C:plasma membrane"/>
    <property type="evidence" value="ECO:0007669"/>
    <property type="project" value="UniProtKB-SubCell"/>
</dbReference>
<protein>
    <submittedName>
        <fullName evidence="8">CDP-glycerol glycerophosphotransferase, TagB/SpsB family</fullName>
    </submittedName>
</protein>
<evidence type="ECO:0000256" key="4">
    <source>
        <dbReference type="ARBA" id="ARBA00022679"/>
    </source>
</evidence>
<dbReference type="InterPro" id="IPR043148">
    <property type="entry name" value="TagF_C"/>
</dbReference>
<keyword evidence="4 8" id="KW-0808">Transferase</keyword>
<dbReference type="InterPro" id="IPR043149">
    <property type="entry name" value="TagF_N"/>
</dbReference>
<name>A0A1M5DZ68_9RHOB</name>
<keyword evidence="9" id="KW-1185">Reference proteome</keyword>
<dbReference type="CDD" id="cd03801">
    <property type="entry name" value="GT4_PimA-like"/>
    <property type="match status" value="1"/>
</dbReference>
<evidence type="ECO:0000256" key="1">
    <source>
        <dbReference type="ARBA" id="ARBA00004202"/>
    </source>
</evidence>
<evidence type="ECO:0000256" key="6">
    <source>
        <dbReference type="ARBA" id="ARBA00023136"/>
    </source>
</evidence>
<dbReference type="Pfam" id="PF04464">
    <property type="entry name" value="Glyphos_transf"/>
    <property type="match status" value="1"/>
</dbReference>
<dbReference type="Gene3D" id="3.40.50.2000">
    <property type="entry name" value="Glycogen Phosphorylase B"/>
    <property type="match status" value="1"/>
</dbReference>
<gene>
    <name evidence="8" type="ORF">SAMN05444273_11084</name>
</gene>
<dbReference type="AlphaFoldDB" id="A0A1M5DZ68"/>
<reference evidence="9" key="1">
    <citation type="submission" date="2016-11" db="EMBL/GenBank/DDBJ databases">
        <authorList>
            <person name="Varghese N."/>
            <person name="Submissions S."/>
        </authorList>
    </citation>
    <scope>NUCLEOTIDE SEQUENCE [LARGE SCALE GENOMIC DNA]</scope>
    <source>
        <strain evidence="9">DSM 100566</strain>
    </source>
</reference>
<evidence type="ECO:0000256" key="2">
    <source>
        <dbReference type="ARBA" id="ARBA00010488"/>
    </source>
</evidence>